<dbReference type="InterPro" id="IPR011066">
    <property type="entry name" value="MscS_channel_C_sf"/>
</dbReference>
<dbReference type="InterPro" id="IPR010920">
    <property type="entry name" value="LSM_dom_sf"/>
</dbReference>
<evidence type="ECO:0000313" key="11">
    <source>
        <dbReference type="Proteomes" id="UP000886469"/>
    </source>
</evidence>
<feature type="transmembrane region" description="Helical" evidence="8">
    <location>
        <begin position="335"/>
        <end position="358"/>
    </location>
</feature>
<feature type="transmembrane region" description="Helical" evidence="8">
    <location>
        <begin position="297"/>
        <end position="315"/>
    </location>
</feature>
<proteinExistence type="inferred from homology"/>
<dbReference type="SUPFAM" id="SSF82861">
    <property type="entry name" value="Mechanosensitive channel protein MscS (YggB), transmembrane region"/>
    <property type="match status" value="1"/>
</dbReference>
<dbReference type="Pfam" id="PF00924">
    <property type="entry name" value="MS_channel_2nd"/>
    <property type="match status" value="1"/>
</dbReference>
<comment type="subcellular location">
    <subcellularLocation>
        <location evidence="1">Cell membrane</location>
        <topology evidence="1">Multi-pass membrane protein</topology>
    </subcellularLocation>
</comment>
<evidence type="ECO:0000259" key="9">
    <source>
        <dbReference type="Pfam" id="PF00924"/>
    </source>
</evidence>
<feature type="domain" description="Mechanosensitive ion channel MscS" evidence="9">
    <location>
        <begin position="419"/>
        <end position="483"/>
    </location>
</feature>
<sequence>MGVTPFCDEVHSVPVKNTFQLAPAGCPIAAILALVMLLFCAVPVGAGQDSPLKPIDTSSPRATIQGFLEFMNKSYATGVGVVQVYLASPELYLTPTQLRTIGQSIHYQEAAQRALDLNEVPPAMLQESARRLSIQLKEVLDRIDVPPFESIPDAEAMAKAEFKRWTLPNSEIRIQRVEKGPRAGEYLFTPETLSRLPEFYGRVKNLPYKPDATVGWDDFSTYSPVGVAVLLRGLVPPRWLIDTPEYRVRTTFLDQPVWRWCAIAFVLGAGIAVVLLCFRLSRYWASRSPSAEKWASLLRPLSLIIVAPLTASILADTLRISGNVYQVMTLSIWTLFYLTLTWTVWAAGGAVAASLIAGEKLLVSSIDSQLIRLVTRLMTVVAAVFILVTGADRIGLPAYSVLAGLGVGGLAVALAAQQTLANLLGSLIIMFERPFAIGHLIKVQGIEGTVENVGFRSTRIRTTQNSLVIIPSSQLVNSTVDNMELREYRQVKTVLNLTSDTSVQMIKEFVEGVRMILKTDPDTRKDNPQVFFYEFGPHSLDILVNFFLKVPNRAAELLARQRILLDIVSLAGSKGVQFAFPTQTLHIGSLPGEYPTSESQGLGPTGKSAGPNGSH</sequence>
<dbReference type="InterPro" id="IPR023408">
    <property type="entry name" value="MscS_beta-dom_sf"/>
</dbReference>
<comment type="caution">
    <text evidence="10">The sequence shown here is derived from an EMBL/GenBank/DDBJ whole genome shotgun (WGS) entry which is preliminary data.</text>
</comment>
<dbReference type="SUPFAM" id="SSF50182">
    <property type="entry name" value="Sm-like ribonucleoproteins"/>
    <property type="match status" value="1"/>
</dbReference>
<dbReference type="PANTHER" id="PTHR43634:SF2">
    <property type="entry name" value="LOW CONDUCTANCE MECHANOSENSITIVE CHANNEL YNAI"/>
    <property type="match status" value="1"/>
</dbReference>
<feature type="transmembrane region" description="Helical" evidence="8">
    <location>
        <begin position="257"/>
        <end position="277"/>
    </location>
</feature>
<dbReference type="InterPro" id="IPR045042">
    <property type="entry name" value="YnaI-like"/>
</dbReference>
<evidence type="ECO:0000256" key="2">
    <source>
        <dbReference type="ARBA" id="ARBA00008017"/>
    </source>
</evidence>
<keyword evidence="4 8" id="KW-0812">Transmembrane</keyword>
<evidence type="ECO:0000256" key="1">
    <source>
        <dbReference type="ARBA" id="ARBA00004651"/>
    </source>
</evidence>
<feature type="region of interest" description="Disordered" evidence="7">
    <location>
        <begin position="590"/>
        <end position="615"/>
    </location>
</feature>
<evidence type="ECO:0000256" key="3">
    <source>
        <dbReference type="ARBA" id="ARBA00022475"/>
    </source>
</evidence>
<evidence type="ECO:0000256" key="5">
    <source>
        <dbReference type="ARBA" id="ARBA00022989"/>
    </source>
</evidence>
<feature type="transmembrane region" description="Helical" evidence="8">
    <location>
        <begin position="21"/>
        <end position="46"/>
    </location>
</feature>
<keyword evidence="6 8" id="KW-0472">Membrane</keyword>
<evidence type="ECO:0000313" key="10">
    <source>
        <dbReference type="EMBL" id="NMQ05137.1"/>
    </source>
</evidence>
<feature type="transmembrane region" description="Helical" evidence="8">
    <location>
        <begin position="396"/>
        <end position="416"/>
    </location>
</feature>
<keyword evidence="11" id="KW-1185">Reference proteome</keyword>
<dbReference type="PANTHER" id="PTHR43634">
    <property type="entry name" value="OW CONDUCTANCE MECHANOSENSITIVE CHANNEL"/>
    <property type="match status" value="1"/>
</dbReference>
<protein>
    <submittedName>
        <fullName evidence="10">Mechanosensitive ion channel family protein</fullName>
    </submittedName>
</protein>
<dbReference type="EMBL" id="SPMX01000017">
    <property type="protein sequence ID" value="NMQ05137.1"/>
    <property type="molecule type" value="Genomic_DNA"/>
</dbReference>
<evidence type="ECO:0000256" key="4">
    <source>
        <dbReference type="ARBA" id="ARBA00022692"/>
    </source>
</evidence>
<dbReference type="SUPFAM" id="SSF82689">
    <property type="entry name" value="Mechanosensitive channel protein MscS (YggB), C-terminal domain"/>
    <property type="match status" value="1"/>
</dbReference>
<dbReference type="Gene3D" id="1.10.287.1260">
    <property type="match status" value="1"/>
</dbReference>
<accession>A0ABX1T664</accession>
<keyword evidence="5 8" id="KW-1133">Transmembrane helix</keyword>
<dbReference type="Gene3D" id="3.30.70.100">
    <property type="match status" value="1"/>
</dbReference>
<evidence type="ECO:0000256" key="7">
    <source>
        <dbReference type="SAM" id="MobiDB-lite"/>
    </source>
</evidence>
<dbReference type="InterPro" id="IPR011014">
    <property type="entry name" value="MscS_channel_TM-2"/>
</dbReference>
<keyword evidence="3" id="KW-1003">Cell membrane</keyword>
<organism evidence="10 11">
    <name type="scientific">Candidatus Accumulibacter contiguus</name>
    <dbReference type="NCBI Taxonomy" id="2954381"/>
    <lineage>
        <taxon>Bacteria</taxon>
        <taxon>Pseudomonadati</taxon>
        <taxon>Pseudomonadota</taxon>
        <taxon>Betaproteobacteria</taxon>
        <taxon>Candidatus Accumulibacter</taxon>
    </lineage>
</organism>
<comment type="similarity">
    <text evidence="2">Belongs to the MscS (TC 1.A.23) family.</text>
</comment>
<gene>
    <name evidence="10" type="ORF">E4Q08_07605</name>
</gene>
<evidence type="ECO:0000256" key="6">
    <source>
        <dbReference type="ARBA" id="ARBA00023136"/>
    </source>
</evidence>
<dbReference type="InterPro" id="IPR006685">
    <property type="entry name" value="MscS_channel_2nd"/>
</dbReference>
<name>A0ABX1T664_9PROT</name>
<evidence type="ECO:0000256" key="8">
    <source>
        <dbReference type="SAM" id="Phobius"/>
    </source>
</evidence>
<feature type="transmembrane region" description="Helical" evidence="8">
    <location>
        <begin position="370"/>
        <end position="390"/>
    </location>
</feature>
<reference evidence="10" key="1">
    <citation type="submission" date="2019-03" db="EMBL/GenBank/DDBJ databases">
        <title>Metabolic reconstructions from genomes of highly enriched 'Candidatus Accumulibacter' and 'Candidatus Competibacter' bioreactor populations.</title>
        <authorList>
            <person name="Annavajhala M.K."/>
            <person name="Welles L."/>
            <person name="Abbas B."/>
            <person name="Sorokin D."/>
            <person name="Park H."/>
            <person name="Van Loosdrecht M."/>
            <person name="Chandran K."/>
        </authorList>
    </citation>
    <scope>NUCLEOTIDE SEQUENCE</scope>
    <source>
        <strain evidence="10">SBR_L</strain>
    </source>
</reference>
<dbReference type="Gene3D" id="2.30.30.60">
    <property type="match status" value="1"/>
</dbReference>
<dbReference type="Proteomes" id="UP000886469">
    <property type="component" value="Unassembled WGS sequence"/>
</dbReference>